<protein>
    <recommendedName>
        <fullName evidence="1">UPF0276 protein COO20_05360</fullName>
    </recommendedName>
</protein>
<dbReference type="Pfam" id="PF05114">
    <property type="entry name" value="MbnB_TglH_ChrH"/>
    <property type="match status" value="1"/>
</dbReference>
<dbReference type="PANTHER" id="PTHR42194">
    <property type="entry name" value="UPF0276 PROTEIN HI_1600"/>
    <property type="match status" value="1"/>
</dbReference>
<reference evidence="3 4" key="1">
    <citation type="submission" date="2017-09" db="EMBL/GenBank/DDBJ databases">
        <title>Biodiversity and function of Thalassospira species in the particle-attached aromatic-hydrocarbon-degrading consortia from the surface seawater of the South China Sea.</title>
        <authorList>
            <person name="Dong C."/>
            <person name="Liu R."/>
            <person name="Shao Z."/>
        </authorList>
    </citation>
    <scope>NUCLEOTIDE SEQUENCE [LARGE SCALE GENOMIC DNA]</scope>
    <source>
        <strain evidence="3 4">CSC1P2</strain>
    </source>
</reference>
<dbReference type="EMBL" id="NWTK01000002">
    <property type="protein sequence ID" value="PKR55588.1"/>
    <property type="molecule type" value="Genomic_DNA"/>
</dbReference>
<feature type="region of interest" description="Disordered" evidence="2">
    <location>
        <begin position="1"/>
        <end position="34"/>
    </location>
</feature>
<proteinExistence type="inferred from homology"/>
<name>A0A2N3KYH5_9PROT</name>
<dbReference type="InterPro" id="IPR036237">
    <property type="entry name" value="Xyl_isomerase-like_sf"/>
</dbReference>
<sequence>MTAPQTNPNHQLSPSHPQNGNFKNVPPSAGLPRRAGVGFKAEHASDVFENADPVSWFEVHPENYMVAGGPRLKLLSQLREKFDISLHGVGLSLGGWEPLDKAHLAALRGLVDRFEPAQVSEHIAWSGHDGKYLADLLPTPLTTASLRHLVDAIDQVQNAIGQRILIENPTSYLALPQNSMPETDFIIQAARQSGCGLLIDVNNIFISAHNLGFDGRDYIDVLPADLIGEIHLAGHEQDADTNDNVLIDTHSRPVADPVWALYRRLVERIGATPTLIEWDNDVPDWQTLAREAKQANAILDGLGDRADILAQKVAS</sequence>
<comment type="caution">
    <text evidence="3">The sequence shown here is derived from an EMBL/GenBank/DDBJ whole genome shotgun (WGS) entry which is preliminary data.</text>
</comment>
<evidence type="ECO:0000313" key="3">
    <source>
        <dbReference type="EMBL" id="PKR55588.1"/>
    </source>
</evidence>
<dbReference type="Gene3D" id="3.20.20.150">
    <property type="entry name" value="Divalent-metal-dependent TIM barrel enzymes"/>
    <property type="match status" value="1"/>
</dbReference>
<comment type="similarity">
    <text evidence="1">Belongs to the UPF0276 family.</text>
</comment>
<dbReference type="PANTHER" id="PTHR42194:SF1">
    <property type="entry name" value="UPF0276 PROTEIN HI_1600"/>
    <property type="match status" value="1"/>
</dbReference>
<dbReference type="OrthoDB" id="9763101at2"/>
<evidence type="ECO:0000256" key="2">
    <source>
        <dbReference type="SAM" id="MobiDB-lite"/>
    </source>
</evidence>
<dbReference type="Proteomes" id="UP000233597">
    <property type="component" value="Unassembled WGS sequence"/>
</dbReference>
<dbReference type="InterPro" id="IPR007801">
    <property type="entry name" value="MbnB/TglH/ChrH"/>
</dbReference>
<evidence type="ECO:0000313" key="4">
    <source>
        <dbReference type="Proteomes" id="UP000233597"/>
    </source>
</evidence>
<dbReference type="HAMAP" id="MF_00697">
    <property type="entry name" value="UPF0276"/>
    <property type="match status" value="1"/>
</dbReference>
<feature type="compositionally biased region" description="Polar residues" evidence="2">
    <location>
        <begin position="1"/>
        <end position="22"/>
    </location>
</feature>
<dbReference type="RefSeq" id="WP_101264636.1">
    <property type="nucleotide sequence ID" value="NZ_NWTK01000002.1"/>
</dbReference>
<evidence type="ECO:0000256" key="1">
    <source>
        <dbReference type="HAMAP-Rule" id="MF_00697"/>
    </source>
</evidence>
<organism evidence="3 4">
    <name type="scientific">Thalassospira marina</name>
    <dbReference type="NCBI Taxonomy" id="2048283"/>
    <lineage>
        <taxon>Bacteria</taxon>
        <taxon>Pseudomonadati</taxon>
        <taxon>Pseudomonadota</taxon>
        <taxon>Alphaproteobacteria</taxon>
        <taxon>Rhodospirillales</taxon>
        <taxon>Thalassospiraceae</taxon>
        <taxon>Thalassospira</taxon>
    </lineage>
</organism>
<dbReference type="SUPFAM" id="SSF51658">
    <property type="entry name" value="Xylose isomerase-like"/>
    <property type="match status" value="1"/>
</dbReference>
<dbReference type="AlphaFoldDB" id="A0A2N3KYH5"/>
<accession>A0A2N3KYH5</accession>
<dbReference type="NCBIfam" id="NF003818">
    <property type="entry name" value="PRK05409.1"/>
    <property type="match status" value="1"/>
</dbReference>
<gene>
    <name evidence="3" type="ORF">COO20_05360</name>
</gene>